<gene>
    <name evidence="1" type="ORF">C7I55_05505</name>
</gene>
<proteinExistence type="predicted"/>
<evidence type="ECO:0000313" key="1">
    <source>
        <dbReference type="EMBL" id="PSJ41741.1"/>
    </source>
</evidence>
<accession>A0A2P7QUU9</accession>
<protein>
    <submittedName>
        <fullName evidence="1">Uncharacterized protein</fullName>
    </submittedName>
</protein>
<dbReference type="AlphaFoldDB" id="A0A2P7QUU9"/>
<dbReference type="EMBL" id="PXYI01000002">
    <property type="protein sequence ID" value="PSJ41741.1"/>
    <property type="molecule type" value="Genomic_DNA"/>
</dbReference>
<name>A0A2P7QUU9_9SPHN</name>
<keyword evidence="2" id="KW-1185">Reference proteome</keyword>
<reference evidence="1 2" key="1">
    <citation type="submission" date="2018-03" db="EMBL/GenBank/DDBJ databases">
        <title>The draft genome of Sphingosinicella sp. GL-C-18.</title>
        <authorList>
            <person name="Liu L."/>
            <person name="Li L."/>
            <person name="Liang L."/>
            <person name="Zhang X."/>
            <person name="Wang T."/>
        </authorList>
    </citation>
    <scope>NUCLEOTIDE SEQUENCE [LARGE SCALE GENOMIC DNA]</scope>
    <source>
        <strain evidence="1 2">GL-C-18</strain>
    </source>
</reference>
<sequence length="121" mass="12417">MLAPVLALAGCDQPPEQPAAPLLGALPAELCGKVKASVARLVKTAVMESDGAGGATIEEAAWIAMGRAGQDRIAQALALEAACNANTAPATQEVTIRNEGGRTLLNRIVEIAPDQGEIFEE</sequence>
<organism evidence="1 2">
    <name type="scientific">Allosphingosinicella deserti</name>
    <dbReference type="NCBI Taxonomy" id="2116704"/>
    <lineage>
        <taxon>Bacteria</taxon>
        <taxon>Pseudomonadati</taxon>
        <taxon>Pseudomonadota</taxon>
        <taxon>Alphaproteobacteria</taxon>
        <taxon>Sphingomonadales</taxon>
        <taxon>Sphingomonadaceae</taxon>
        <taxon>Allosphingosinicella</taxon>
    </lineage>
</organism>
<comment type="caution">
    <text evidence="1">The sequence shown here is derived from an EMBL/GenBank/DDBJ whole genome shotgun (WGS) entry which is preliminary data.</text>
</comment>
<evidence type="ECO:0000313" key="2">
    <source>
        <dbReference type="Proteomes" id="UP000241167"/>
    </source>
</evidence>
<dbReference type="Proteomes" id="UP000241167">
    <property type="component" value="Unassembled WGS sequence"/>
</dbReference>